<dbReference type="EMBL" id="JAJAGQ010000010">
    <property type="protein sequence ID" value="KAJ8551575.1"/>
    <property type="molecule type" value="Genomic_DNA"/>
</dbReference>
<sequence>MHDPTRHHNRRREPPPYHHHHRRAWCCSFTVPPHSPENPVQYPTTGLPKKTQFLLKPEIPTKFSSSFPNSPQNTSKPGNIVTRIDPRRILSPGRVSPIDSIDETLNPTLPVSYPEIPKSPIPVDCEQQGGRVRDDCSLGIFDVRLNLKGKNGNGLVLELSSEVLSTNSCVFADLIGDYRRNSRGLCRIEVPDVENLNVFRDTIELMFEDDIPRKLIKVGAYRAIDVLEVSAGIKFNRSVLSCLKYLEAVPWTEEEEDKLRSLFNKMKFDHETARDISARLYALDMTDSQQTLSKQLVWSVTTCVDANSRNELKSLVKGLLCKSSIYEKDCPDLNKVDIFAVCQSCINSLVSLLEEATTSSSSVKLAKKEDRPLIDRMSKQVDNIIWLLEILLDHQMAEDLVEIWTKQSQLLGMHKCASPLVRYELSRVTAILFIAMGTGKMHCRSEARSGLLQTWFRPMLLDFGWLQRCRKGLDMKALEEAMGQALLTLPLKEQYVLFMDWFKCFSKHGTECPNLSKSFQIWWRRSFLRGSETDASESR</sequence>
<feature type="region of interest" description="Disordered" evidence="4">
    <location>
        <begin position="62"/>
        <end position="103"/>
    </location>
</feature>
<evidence type="ECO:0000313" key="7">
    <source>
        <dbReference type="Proteomes" id="UP001152561"/>
    </source>
</evidence>
<accession>A0A9Q1REI2</accession>
<feature type="compositionally biased region" description="Basic and acidic residues" evidence="4">
    <location>
        <begin position="1"/>
        <end position="16"/>
    </location>
</feature>
<dbReference type="InterPro" id="IPR038920">
    <property type="entry name" value="At3g05675-like"/>
</dbReference>
<evidence type="ECO:0000256" key="4">
    <source>
        <dbReference type="SAM" id="MobiDB-lite"/>
    </source>
</evidence>
<feature type="domain" description="At3g05675-like ankyrin-like" evidence="5">
    <location>
        <begin position="286"/>
        <end position="529"/>
    </location>
</feature>
<dbReference type="PANTHER" id="PTHR31060:SF33">
    <property type="entry name" value="OS04G0278000 PROTEIN"/>
    <property type="match status" value="1"/>
</dbReference>
<dbReference type="InterPro" id="IPR058039">
    <property type="entry name" value="At3g05675-like_ankyrin"/>
</dbReference>
<protein>
    <recommendedName>
        <fullName evidence="5">At3g05675-like ankyrin-like domain-containing protein</fullName>
    </recommendedName>
</protein>
<comment type="pathway">
    <text evidence="2">Protein modification; protein ubiquitination.</text>
</comment>
<evidence type="ECO:0000313" key="6">
    <source>
        <dbReference type="EMBL" id="KAJ8551575.1"/>
    </source>
</evidence>
<gene>
    <name evidence="6" type="ORF">K7X08_021590</name>
</gene>
<keyword evidence="3" id="KW-0833">Ubl conjugation pathway</keyword>
<keyword evidence="7" id="KW-1185">Reference proteome</keyword>
<dbReference type="OrthoDB" id="671361at2759"/>
<evidence type="ECO:0000256" key="2">
    <source>
        <dbReference type="ARBA" id="ARBA00004906"/>
    </source>
</evidence>
<dbReference type="AlphaFoldDB" id="A0A9Q1REI2"/>
<dbReference type="Proteomes" id="UP001152561">
    <property type="component" value="Unassembled WGS sequence"/>
</dbReference>
<evidence type="ECO:0000256" key="1">
    <source>
        <dbReference type="ARBA" id="ARBA00002668"/>
    </source>
</evidence>
<organism evidence="6 7">
    <name type="scientific">Anisodus acutangulus</name>
    <dbReference type="NCBI Taxonomy" id="402998"/>
    <lineage>
        <taxon>Eukaryota</taxon>
        <taxon>Viridiplantae</taxon>
        <taxon>Streptophyta</taxon>
        <taxon>Embryophyta</taxon>
        <taxon>Tracheophyta</taxon>
        <taxon>Spermatophyta</taxon>
        <taxon>Magnoliopsida</taxon>
        <taxon>eudicotyledons</taxon>
        <taxon>Gunneridae</taxon>
        <taxon>Pentapetalae</taxon>
        <taxon>asterids</taxon>
        <taxon>lamiids</taxon>
        <taxon>Solanales</taxon>
        <taxon>Solanaceae</taxon>
        <taxon>Solanoideae</taxon>
        <taxon>Hyoscyameae</taxon>
        <taxon>Anisodus</taxon>
    </lineage>
</organism>
<comment type="function">
    <text evidence="1">May act as a substrate-specific adapter of an E3 ubiquitin-protein ligase complex (CUL3-RBX1-BTB) which mediates the ubiquitination and subsequent proteasomal degradation of target proteins.</text>
</comment>
<evidence type="ECO:0000256" key="3">
    <source>
        <dbReference type="ARBA" id="ARBA00022786"/>
    </source>
</evidence>
<dbReference type="Pfam" id="PF25553">
    <property type="entry name" value="BTB-POZ_ANK-like"/>
    <property type="match status" value="1"/>
</dbReference>
<dbReference type="PANTHER" id="PTHR31060">
    <property type="entry name" value="OSJNBA0011J08.25 PROTEIN-RELATED"/>
    <property type="match status" value="1"/>
</dbReference>
<name>A0A9Q1REI2_9SOLA</name>
<evidence type="ECO:0000259" key="5">
    <source>
        <dbReference type="Pfam" id="PF25553"/>
    </source>
</evidence>
<feature type="compositionally biased region" description="Polar residues" evidence="4">
    <location>
        <begin position="62"/>
        <end position="77"/>
    </location>
</feature>
<comment type="caution">
    <text evidence="6">The sequence shown here is derived from an EMBL/GenBank/DDBJ whole genome shotgun (WGS) entry which is preliminary data.</text>
</comment>
<reference evidence="7" key="1">
    <citation type="journal article" date="2023" name="Proc. Natl. Acad. Sci. U.S.A.">
        <title>Genomic and structural basis for evolution of tropane alkaloid biosynthesis.</title>
        <authorList>
            <person name="Wanga Y.-J."/>
            <person name="Taina T."/>
            <person name="Yua J.-Y."/>
            <person name="Lia J."/>
            <person name="Xua B."/>
            <person name="Chenc J."/>
            <person name="D'Auriad J.C."/>
            <person name="Huanga J.-P."/>
            <person name="Huanga S.-X."/>
        </authorList>
    </citation>
    <scope>NUCLEOTIDE SEQUENCE [LARGE SCALE GENOMIC DNA]</scope>
    <source>
        <strain evidence="7">cv. KIB-2019</strain>
    </source>
</reference>
<proteinExistence type="predicted"/>
<feature type="region of interest" description="Disordered" evidence="4">
    <location>
        <begin position="1"/>
        <end position="20"/>
    </location>
</feature>